<feature type="compositionally biased region" description="Basic and acidic residues" evidence="2">
    <location>
        <begin position="967"/>
        <end position="983"/>
    </location>
</feature>
<name>A0ABP1RWW8_9HEXA</name>
<gene>
    <name evidence="3" type="ORF">ODALV1_LOCUS27133</name>
</gene>
<feature type="coiled-coil region" evidence="1">
    <location>
        <begin position="386"/>
        <end position="413"/>
    </location>
</feature>
<dbReference type="Proteomes" id="UP001642540">
    <property type="component" value="Unassembled WGS sequence"/>
</dbReference>
<feature type="region of interest" description="Disordered" evidence="2">
    <location>
        <begin position="691"/>
        <end position="983"/>
    </location>
</feature>
<proteinExistence type="predicted"/>
<evidence type="ECO:0000256" key="1">
    <source>
        <dbReference type="SAM" id="Coils"/>
    </source>
</evidence>
<feature type="compositionally biased region" description="Gly residues" evidence="2">
    <location>
        <begin position="802"/>
        <end position="813"/>
    </location>
</feature>
<feature type="compositionally biased region" description="Polar residues" evidence="2">
    <location>
        <begin position="313"/>
        <end position="324"/>
    </location>
</feature>
<feature type="compositionally biased region" description="Polar residues" evidence="2">
    <location>
        <begin position="936"/>
        <end position="957"/>
    </location>
</feature>
<evidence type="ECO:0000313" key="4">
    <source>
        <dbReference type="Proteomes" id="UP001642540"/>
    </source>
</evidence>
<feature type="compositionally biased region" description="Low complexity" evidence="2">
    <location>
        <begin position="764"/>
        <end position="777"/>
    </location>
</feature>
<feature type="region of interest" description="Disordered" evidence="2">
    <location>
        <begin position="347"/>
        <end position="373"/>
    </location>
</feature>
<feature type="compositionally biased region" description="Low complexity" evidence="2">
    <location>
        <begin position="198"/>
        <end position="215"/>
    </location>
</feature>
<keyword evidence="4" id="KW-1185">Reference proteome</keyword>
<feature type="compositionally biased region" description="Polar residues" evidence="2">
    <location>
        <begin position="890"/>
        <end position="902"/>
    </location>
</feature>
<feature type="compositionally biased region" description="Basic and acidic residues" evidence="2">
    <location>
        <begin position="840"/>
        <end position="863"/>
    </location>
</feature>
<feature type="compositionally biased region" description="Basic and acidic residues" evidence="2">
    <location>
        <begin position="35"/>
        <end position="45"/>
    </location>
</feature>
<feature type="compositionally biased region" description="Acidic residues" evidence="2">
    <location>
        <begin position="160"/>
        <end position="179"/>
    </location>
</feature>
<feature type="compositionally biased region" description="Polar residues" evidence="2">
    <location>
        <begin position="1"/>
        <end position="28"/>
    </location>
</feature>
<evidence type="ECO:0000256" key="2">
    <source>
        <dbReference type="SAM" id="MobiDB-lite"/>
    </source>
</evidence>
<feature type="compositionally biased region" description="Basic and acidic residues" evidence="2">
    <location>
        <begin position="910"/>
        <end position="935"/>
    </location>
</feature>
<feature type="compositionally biased region" description="Polar residues" evidence="2">
    <location>
        <begin position="747"/>
        <end position="756"/>
    </location>
</feature>
<protein>
    <submittedName>
        <fullName evidence="3">Uncharacterized protein</fullName>
    </submittedName>
</protein>
<sequence>METSPLVTSPQSEPDQDNSSLQNPSTNPAEAGTTDETRDEDHETSSIEALNWSEVEEEELAAAQQAEALITQGKSSTGGNGTATTVQPKAENDDEIATNNDSSTNGSTVLVNEEGNVLSTSLLQSINSTVSDEDPQARKLSVIENWASEVTNAVERGEIELTEDFPDEQGATGDDENEGEGTAQKTNGVRKRKGNKLSPEMVSSMMSSASNGESSVDPLSNAPVLDDGPIWNKGPRSYTFHENRRINQKLTFCLLIAVVLAIGLGLGNLVAHQECEAEYKASQQTQSKPADKVSDPTATPTPPPLELQERTTSHNYESSSSLPNRETFASDEAGINEDNYAATFRRSEIAPEKSQKPQPSQVQKNGEGSYVEPTIDPKYKVHAETLSRVVNTLDQLSRKIDQFENTTRKLQGVLVIPDEPQTTTEAPTPSNLFDEEVRRDDDGIFSDETTQDDEDEEIEIENLIDAIEQTPNYLVMQKTLRRIQETMKYQPRSKLMARKTPRSSEEKQQLDIIIKSVQELKDFERRFVQSERRRLKDEGKLNIDSWRTPEQYTTEEKKAVGTRYKTALEAFHKLLENKTPSPIDTLFGEEREEDQDERLVDDYSWSDIQDSLAEDGYQMKFDKDLEEVFGSNEYSEGKNEDVNIPETATEEADLLSDLESETTLESTDDLIVLEQIKETLAKANQILSSEINSATEDNNDEKRENGKLSSEVHSDSGIPLRSDMPQTNTNPKTEKKVKGKSTKPKTQETGKSTAKPSKSKKLKANGANNPNQAQPDAVGKNGKQKQKELKRQGKVKLKNGNGNEGRAGSGNGNGLNSNPKAKMASKLKKLKNLDSNKVFENIEGKSVEKRRDGMDAHSSEMKQPDINNNGRNKRSPSRDKKSSSSREHANNGNGRTDTQGNHKGNGMRGNKNDKSTKVKYEQEEFSSSRETRTQQKQEFNTNYGDRYLHQTNGNHNRANGKKSKNSQNKEKERSRERQSSWGN</sequence>
<feature type="region of interest" description="Disordered" evidence="2">
    <location>
        <begin position="1"/>
        <end position="108"/>
    </location>
</feature>
<feature type="compositionally biased region" description="Basic and acidic residues" evidence="2">
    <location>
        <begin position="876"/>
        <end position="889"/>
    </location>
</feature>
<dbReference type="EMBL" id="CAXLJM020000120">
    <property type="protein sequence ID" value="CAL8137904.1"/>
    <property type="molecule type" value="Genomic_DNA"/>
</dbReference>
<organism evidence="3 4">
    <name type="scientific">Orchesella dallaii</name>
    <dbReference type="NCBI Taxonomy" id="48710"/>
    <lineage>
        <taxon>Eukaryota</taxon>
        <taxon>Metazoa</taxon>
        <taxon>Ecdysozoa</taxon>
        <taxon>Arthropoda</taxon>
        <taxon>Hexapoda</taxon>
        <taxon>Collembola</taxon>
        <taxon>Entomobryomorpha</taxon>
        <taxon>Entomobryoidea</taxon>
        <taxon>Orchesellidae</taxon>
        <taxon>Orchesellinae</taxon>
        <taxon>Orchesella</taxon>
    </lineage>
</organism>
<evidence type="ECO:0000313" key="3">
    <source>
        <dbReference type="EMBL" id="CAL8137904.1"/>
    </source>
</evidence>
<keyword evidence="1" id="KW-0175">Coiled coil</keyword>
<feature type="compositionally biased region" description="Basic and acidic residues" evidence="2">
    <location>
        <begin position="700"/>
        <end position="714"/>
    </location>
</feature>
<accession>A0ABP1RWW8</accession>
<feature type="compositionally biased region" description="Polar residues" evidence="2">
    <location>
        <begin position="97"/>
        <end position="108"/>
    </location>
</feature>
<comment type="caution">
    <text evidence="3">The sequence shown here is derived from an EMBL/GenBank/DDBJ whole genome shotgun (WGS) entry which is preliminary data.</text>
</comment>
<feature type="region of interest" description="Disordered" evidence="2">
    <location>
        <begin position="157"/>
        <end position="222"/>
    </location>
</feature>
<reference evidence="3 4" key="1">
    <citation type="submission" date="2024-08" db="EMBL/GenBank/DDBJ databases">
        <authorList>
            <person name="Cucini C."/>
            <person name="Frati F."/>
        </authorList>
    </citation>
    <scope>NUCLEOTIDE SEQUENCE [LARGE SCALE GENOMIC DNA]</scope>
</reference>
<feature type="region of interest" description="Disordered" evidence="2">
    <location>
        <begin position="281"/>
        <end position="335"/>
    </location>
</feature>